<keyword evidence="3" id="KW-1185">Reference proteome</keyword>
<organism evidence="2 3">
    <name type="scientific">Candidatus Defluviicoccus seviourii</name>
    <dbReference type="NCBI Taxonomy" id="2565273"/>
    <lineage>
        <taxon>Bacteria</taxon>
        <taxon>Pseudomonadati</taxon>
        <taxon>Pseudomonadota</taxon>
        <taxon>Alphaproteobacteria</taxon>
        <taxon>Rhodospirillales</taxon>
        <taxon>Rhodospirillaceae</taxon>
        <taxon>Defluviicoccus</taxon>
    </lineage>
</organism>
<dbReference type="Pfam" id="PF00535">
    <property type="entry name" value="Glycos_transf_2"/>
    <property type="match status" value="1"/>
</dbReference>
<dbReference type="GO" id="GO:0016758">
    <property type="term" value="F:hexosyltransferase activity"/>
    <property type="evidence" value="ECO:0007669"/>
    <property type="project" value="UniProtKB-ARBA"/>
</dbReference>
<feature type="domain" description="Glycosyltransferase 2-like" evidence="1">
    <location>
        <begin position="5"/>
        <end position="123"/>
    </location>
</feature>
<dbReference type="InterPro" id="IPR001173">
    <property type="entry name" value="Glyco_trans_2-like"/>
</dbReference>
<dbReference type="AlphaFoldDB" id="A0A564WCZ7"/>
<evidence type="ECO:0000313" key="2">
    <source>
        <dbReference type="EMBL" id="VUX46342.1"/>
    </source>
</evidence>
<dbReference type="Proteomes" id="UP000326641">
    <property type="component" value="Unassembled WGS sequence"/>
</dbReference>
<dbReference type="CDD" id="cd00761">
    <property type="entry name" value="Glyco_tranf_GTA_type"/>
    <property type="match status" value="1"/>
</dbReference>
<comment type="caution">
    <text evidence="2">The sequence shown here is derived from an EMBL/GenBank/DDBJ whole genome shotgun (WGS) entry which is preliminary data.</text>
</comment>
<dbReference type="PANTHER" id="PTHR22916">
    <property type="entry name" value="GLYCOSYLTRANSFERASE"/>
    <property type="match status" value="1"/>
</dbReference>
<dbReference type="InterPro" id="IPR029044">
    <property type="entry name" value="Nucleotide-diphossugar_trans"/>
</dbReference>
<proteinExistence type="predicted"/>
<dbReference type="PANTHER" id="PTHR22916:SF3">
    <property type="entry name" value="UDP-GLCNAC:BETAGAL BETA-1,3-N-ACETYLGLUCOSAMINYLTRANSFERASE-LIKE PROTEIN 1"/>
    <property type="match status" value="1"/>
</dbReference>
<dbReference type="EMBL" id="UXAT02000013">
    <property type="protein sequence ID" value="VUX46342.1"/>
    <property type="molecule type" value="Genomic_DNA"/>
</dbReference>
<accession>A0A564WCZ7</accession>
<reference evidence="2" key="1">
    <citation type="submission" date="2018-11" db="EMBL/GenBank/DDBJ databases">
        <authorList>
            <person name="Onetto C."/>
        </authorList>
    </citation>
    <scope>NUCLEOTIDE SEQUENCE [LARGE SCALE GENOMIC DNA]</scope>
</reference>
<sequence>MPSVTVVVASYNSRDFLGAAVNSVLQQTFQDFELIIVDDCSTDGSFLLAKSISELDGRIRVLRTQINSGPASARNLAIKNAHGEWLAILDADDVWLAPKLALQMENAKTIGSRAVLVGSSMYQISEAGERIDCYRYPTRSLFLKSDLVRRSRFPPHSSLLYRLSTVMGLGGFRERFRWAEDLDLWLRMLELGDFSCISEPLIEYRNHRGNVGKRRSSEGFIGLDFGLAAMVCYLLRSRGLRDPSFCEREEVWGRFMNHVHAWNVKYDLDGYSNFKIELRGDVFSRGKIYARAVAAARNAREHPSFFWRFIREKADSLNYAERCCNSWIAVEKEVMPLLV</sequence>
<gene>
    <name evidence="2" type="ORF">DF3PA_200024</name>
</gene>
<dbReference type="Gene3D" id="3.90.550.10">
    <property type="entry name" value="Spore Coat Polysaccharide Biosynthesis Protein SpsA, Chain A"/>
    <property type="match status" value="1"/>
</dbReference>
<dbReference type="SUPFAM" id="SSF53448">
    <property type="entry name" value="Nucleotide-diphospho-sugar transferases"/>
    <property type="match status" value="1"/>
</dbReference>
<name>A0A564WCZ7_9PROT</name>
<evidence type="ECO:0000313" key="3">
    <source>
        <dbReference type="Proteomes" id="UP000326641"/>
    </source>
</evidence>
<protein>
    <submittedName>
        <fullName evidence="2">Cell wall biogenesis glycosyltransferase</fullName>
    </submittedName>
</protein>
<evidence type="ECO:0000259" key="1">
    <source>
        <dbReference type="Pfam" id="PF00535"/>
    </source>
</evidence>